<dbReference type="Gene3D" id="3.20.20.10">
    <property type="entry name" value="Alanine racemase"/>
    <property type="match status" value="1"/>
</dbReference>
<dbReference type="SUPFAM" id="SSF51419">
    <property type="entry name" value="PLP-binding barrel"/>
    <property type="match status" value="1"/>
</dbReference>
<comment type="caution">
    <text evidence="4">The sequence shown here is derived from an EMBL/GenBank/DDBJ whole genome shotgun (WGS) entry which is preliminary data.</text>
</comment>
<keyword evidence="5" id="KW-1185">Reference proteome</keyword>
<dbReference type="InterPro" id="IPR029066">
    <property type="entry name" value="PLP-binding_barrel"/>
</dbReference>
<dbReference type="EMBL" id="SNWP01000010">
    <property type="protein sequence ID" value="TDO29268.1"/>
    <property type="molecule type" value="Genomic_DNA"/>
</dbReference>
<proteinExistence type="inferred from homology"/>
<accession>A0A4V3C5B9</accession>
<protein>
    <submittedName>
        <fullName evidence="4">D-serine deaminase-like pyridoxal phosphate-dependent protein</fullName>
    </submittedName>
</protein>
<dbReference type="PANTHER" id="PTHR28004">
    <property type="entry name" value="ZGC:162816-RELATED"/>
    <property type="match status" value="1"/>
</dbReference>
<dbReference type="OrthoDB" id="9788869at2"/>
<dbReference type="GO" id="GO:0008721">
    <property type="term" value="F:D-serine ammonia-lyase activity"/>
    <property type="evidence" value="ECO:0007669"/>
    <property type="project" value="TreeGrafter"/>
</dbReference>
<name>A0A4V3C5B9_9BACT</name>
<dbReference type="PANTHER" id="PTHR28004:SF2">
    <property type="entry name" value="D-SERINE DEHYDRATASE"/>
    <property type="match status" value="1"/>
</dbReference>
<dbReference type="AlphaFoldDB" id="A0A4V3C5B9"/>
<dbReference type="Proteomes" id="UP000295741">
    <property type="component" value="Unassembled WGS sequence"/>
</dbReference>
<feature type="domain" description="D-serine dehydratase-like" evidence="3">
    <location>
        <begin position="261"/>
        <end position="351"/>
    </location>
</feature>
<dbReference type="GO" id="GO:0036088">
    <property type="term" value="P:D-serine catabolic process"/>
    <property type="evidence" value="ECO:0007669"/>
    <property type="project" value="TreeGrafter"/>
</dbReference>
<sequence>MAVKNWFELALADDIDSPALLVYPERVQQNIQAAITMMGEPDRLRPHIKTHKTAEVTRLLMNAGVQQFKCATIAEAELLGMCKAPDVLLAYQPLGPKLDRFFSLIGQYPDTSYACVTDHIAAVTAMALKARAQNLILNVYIDLNVGMNRTGIAPEDAMELVDFCLNEPAIHLAGLHAYDGHLRNPDPEQRKEDCDEAFARVTDLQNRISIKHPVHLPIIAGGSPSFPIHAKRKEVICSPGTFVYWDHGYAHAFPEQPFVHAALVMTRIISLPAQGLICTDLGHKSIASENPIDKRVFFLNADDLTPVSQSEEHLILKAPDQHTYKVGDLLYGLPYHICPTCALYERAFTIKNHQKTGEWLHIARDRKITN</sequence>
<dbReference type="InterPro" id="IPR042208">
    <property type="entry name" value="D-ser_dehydrat-like_sf"/>
</dbReference>
<evidence type="ECO:0000313" key="4">
    <source>
        <dbReference type="EMBL" id="TDO29268.1"/>
    </source>
</evidence>
<dbReference type="InterPro" id="IPR001608">
    <property type="entry name" value="Ala_racemase_N"/>
</dbReference>
<dbReference type="InterPro" id="IPR026956">
    <property type="entry name" value="D-ser_dehydrat-like_dom"/>
</dbReference>
<dbReference type="Gene3D" id="2.40.37.20">
    <property type="entry name" value="D-serine dehydratase-like domain"/>
    <property type="match status" value="1"/>
</dbReference>
<gene>
    <name evidence="4" type="ORF">BC659_1356</name>
</gene>
<evidence type="ECO:0000313" key="5">
    <source>
        <dbReference type="Proteomes" id="UP000295741"/>
    </source>
</evidence>
<dbReference type="RefSeq" id="WP_133473870.1">
    <property type="nucleotide sequence ID" value="NZ_SNWP01000010.1"/>
</dbReference>
<dbReference type="Pfam" id="PF14031">
    <property type="entry name" value="D-ser_dehydrat"/>
    <property type="match status" value="1"/>
</dbReference>
<comment type="similarity">
    <text evidence="1">Belongs to the DSD1 family.</text>
</comment>
<evidence type="ECO:0000256" key="2">
    <source>
        <dbReference type="ARBA" id="ARBA00023239"/>
    </source>
</evidence>
<evidence type="ECO:0000256" key="1">
    <source>
        <dbReference type="ARBA" id="ARBA00005323"/>
    </source>
</evidence>
<organism evidence="4 5">
    <name type="scientific">Sediminibacterium goheungense</name>
    <dbReference type="NCBI Taxonomy" id="1086393"/>
    <lineage>
        <taxon>Bacteria</taxon>
        <taxon>Pseudomonadati</taxon>
        <taxon>Bacteroidota</taxon>
        <taxon>Chitinophagia</taxon>
        <taxon>Chitinophagales</taxon>
        <taxon>Chitinophagaceae</taxon>
        <taxon>Sediminibacterium</taxon>
    </lineage>
</organism>
<dbReference type="Pfam" id="PF01168">
    <property type="entry name" value="Ala_racemase_N"/>
    <property type="match status" value="1"/>
</dbReference>
<keyword evidence="2" id="KW-0456">Lyase</keyword>
<evidence type="ECO:0000259" key="3">
    <source>
        <dbReference type="SMART" id="SM01119"/>
    </source>
</evidence>
<dbReference type="InterPro" id="IPR051466">
    <property type="entry name" value="D-amino_acid_metab_enzyme"/>
</dbReference>
<dbReference type="CDD" id="cd06821">
    <property type="entry name" value="PLPDE_III_D-TA"/>
    <property type="match status" value="1"/>
</dbReference>
<dbReference type="SMART" id="SM01119">
    <property type="entry name" value="D-ser_dehydrat"/>
    <property type="match status" value="1"/>
</dbReference>
<reference evidence="4 5" key="1">
    <citation type="submission" date="2019-03" db="EMBL/GenBank/DDBJ databases">
        <title>Genomic Encyclopedia of Archaeal and Bacterial Type Strains, Phase II (KMG-II): from individual species to whole genera.</title>
        <authorList>
            <person name="Goeker M."/>
        </authorList>
    </citation>
    <scope>NUCLEOTIDE SEQUENCE [LARGE SCALE GENOMIC DNA]</scope>
    <source>
        <strain evidence="4 5">DSM 28323</strain>
    </source>
</reference>